<feature type="region of interest" description="Disordered" evidence="2">
    <location>
        <begin position="205"/>
        <end position="225"/>
    </location>
</feature>
<evidence type="ECO:0000256" key="1">
    <source>
        <dbReference type="SAM" id="Coils"/>
    </source>
</evidence>
<dbReference type="EMBL" id="JH598094">
    <property type="status" value="NOT_ANNOTATED_CDS"/>
    <property type="molecule type" value="Genomic_DNA"/>
</dbReference>
<dbReference type="VEuPathDB" id="FungiDB:HpaG800516"/>
<protein>
    <submittedName>
        <fullName evidence="3">Uncharacterized protein</fullName>
    </submittedName>
</protein>
<sequence length="225" mass="25789">MTEAHSNSFFKPLGVDELSRKVLRAVFNHMAYKARGYDVERHCRARFYQRKITNPRNDDDLRVPNQVDGTSTWCLCESEAEDDSTFTRSAHRARRLPSMSALRSSASNVDVRLERKLCYEFDKTVAGHSVLVIEPYTPTPIGANSGEQVQRTHDESSNELDQLRQQMNRLDLIDSVDKRLRKVEYNLPRLDSQVDLLTKMQLAGMTSHPQAQAPSGPREKDYDMT</sequence>
<evidence type="ECO:0000256" key="2">
    <source>
        <dbReference type="SAM" id="MobiDB-lite"/>
    </source>
</evidence>
<evidence type="ECO:0000313" key="4">
    <source>
        <dbReference type="Proteomes" id="UP000011713"/>
    </source>
</evidence>
<keyword evidence="1" id="KW-0175">Coiled coil</keyword>
<name>M4B2L8_HYAAE</name>
<accession>M4B2L8</accession>
<dbReference type="Proteomes" id="UP000011713">
    <property type="component" value="Unassembled WGS sequence"/>
</dbReference>
<organism evidence="3 4">
    <name type="scientific">Hyaloperonospora arabidopsidis (strain Emoy2)</name>
    <name type="common">Downy mildew agent</name>
    <name type="synonym">Peronospora arabidopsidis</name>
    <dbReference type="NCBI Taxonomy" id="559515"/>
    <lineage>
        <taxon>Eukaryota</taxon>
        <taxon>Sar</taxon>
        <taxon>Stramenopiles</taxon>
        <taxon>Oomycota</taxon>
        <taxon>Peronosporomycetes</taxon>
        <taxon>Peronosporales</taxon>
        <taxon>Peronosporaceae</taxon>
        <taxon>Hyaloperonospora</taxon>
    </lineage>
</organism>
<evidence type="ECO:0000313" key="3">
    <source>
        <dbReference type="EnsemblProtists" id="HpaP800516"/>
    </source>
</evidence>
<reference evidence="4" key="1">
    <citation type="journal article" date="2010" name="Science">
        <title>Signatures of adaptation to obligate biotrophy in the Hyaloperonospora arabidopsidis genome.</title>
        <authorList>
            <person name="Baxter L."/>
            <person name="Tripathy S."/>
            <person name="Ishaque N."/>
            <person name="Boot N."/>
            <person name="Cabral A."/>
            <person name="Kemen E."/>
            <person name="Thines M."/>
            <person name="Ah-Fong A."/>
            <person name="Anderson R."/>
            <person name="Badejoko W."/>
            <person name="Bittner-Eddy P."/>
            <person name="Boore J.L."/>
            <person name="Chibucos M.C."/>
            <person name="Coates M."/>
            <person name="Dehal P."/>
            <person name="Delehaunty K."/>
            <person name="Dong S."/>
            <person name="Downton P."/>
            <person name="Dumas B."/>
            <person name="Fabro G."/>
            <person name="Fronick C."/>
            <person name="Fuerstenberg S.I."/>
            <person name="Fulton L."/>
            <person name="Gaulin E."/>
            <person name="Govers F."/>
            <person name="Hughes L."/>
            <person name="Humphray S."/>
            <person name="Jiang R.H."/>
            <person name="Judelson H."/>
            <person name="Kamoun S."/>
            <person name="Kyung K."/>
            <person name="Meijer H."/>
            <person name="Minx P."/>
            <person name="Morris P."/>
            <person name="Nelson J."/>
            <person name="Phuntumart V."/>
            <person name="Qutob D."/>
            <person name="Rehmany A."/>
            <person name="Rougon-Cardoso A."/>
            <person name="Ryden P."/>
            <person name="Torto-Alalibo T."/>
            <person name="Studholme D."/>
            <person name="Wang Y."/>
            <person name="Win J."/>
            <person name="Wood J."/>
            <person name="Clifton S.W."/>
            <person name="Rogers J."/>
            <person name="Van den Ackerveken G."/>
            <person name="Jones J.D."/>
            <person name="McDowell J.M."/>
            <person name="Beynon J."/>
            <person name="Tyler B.M."/>
        </authorList>
    </citation>
    <scope>NUCLEOTIDE SEQUENCE [LARGE SCALE GENOMIC DNA]</scope>
    <source>
        <strain evidence="4">Emoy2</strain>
    </source>
</reference>
<keyword evidence="4" id="KW-1185">Reference proteome</keyword>
<dbReference type="EnsemblProtists" id="HpaT800516">
    <property type="protein sequence ID" value="HpaP800516"/>
    <property type="gene ID" value="HpaG800516"/>
</dbReference>
<reference evidence="3" key="2">
    <citation type="submission" date="2015-06" db="UniProtKB">
        <authorList>
            <consortium name="EnsemblProtists"/>
        </authorList>
    </citation>
    <scope>IDENTIFICATION</scope>
    <source>
        <strain evidence="3">Emoy2</strain>
    </source>
</reference>
<feature type="coiled-coil region" evidence="1">
    <location>
        <begin position="146"/>
        <end position="173"/>
    </location>
</feature>
<dbReference type="AlphaFoldDB" id="M4B2L8"/>
<dbReference type="InParanoid" id="M4B2L8"/>
<dbReference type="HOGENOM" id="CLU_1231892_0_0_1"/>
<proteinExistence type="predicted"/>